<dbReference type="EMBL" id="JAPWTK010000186">
    <property type="protein sequence ID" value="KAJ8946453.1"/>
    <property type="molecule type" value="Genomic_DNA"/>
</dbReference>
<dbReference type="GO" id="GO:0004090">
    <property type="term" value="F:carbonyl reductase (NADPH) activity"/>
    <property type="evidence" value="ECO:0007669"/>
    <property type="project" value="UniProtKB-EC"/>
</dbReference>
<dbReference type="InterPro" id="IPR036291">
    <property type="entry name" value="NAD(P)-bd_dom_sf"/>
</dbReference>
<evidence type="ECO:0000256" key="2">
    <source>
        <dbReference type="ARBA" id="ARBA00022857"/>
    </source>
</evidence>
<dbReference type="PANTHER" id="PTHR43963:SF4">
    <property type="entry name" value="CARBONYL REDUCTASE (NADPH)"/>
    <property type="match status" value="1"/>
</dbReference>
<dbReference type="Pfam" id="PF00106">
    <property type="entry name" value="adh_short"/>
    <property type="match status" value="1"/>
</dbReference>
<dbReference type="Gene3D" id="3.40.50.720">
    <property type="entry name" value="NAD(P)-binding Rossmann-like Domain"/>
    <property type="match status" value="1"/>
</dbReference>
<evidence type="ECO:0000256" key="4">
    <source>
        <dbReference type="ARBA" id="ARBA00026118"/>
    </source>
</evidence>
<gene>
    <name evidence="6" type="ORF">NQ318_014441</name>
</gene>
<organism evidence="6 7">
    <name type="scientific">Aromia moschata</name>
    <dbReference type="NCBI Taxonomy" id="1265417"/>
    <lineage>
        <taxon>Eukaryota</taxon>
        <taxon>Metazoa</taxon>
        <taxon>Ecdysozoa</taxon>
        <taxon>Arthropoda</taxon>
        <taxon>Hexapoda</taxon>
        <taxon>Insecta</taxon>
        <taxon>Pterygota</taxon>
        <taxon>Neoptera</taxon>
        <taxon>Endopterygota</taxon>
        <taxon>Coleoptera</taxon>
        <taxon>Polyphaga</taxon>
        <taxon>Cucujiformia</taxon>
        <taxon>Chrysomeloidea</taxon>
        <taxon>Cerambycidae</taxon>
        <taxon>Cerambycinae</taxon>
        <taxon>Callichromatini</taxon>
        <taxon>Aromia</taxon>
    </lineage>
</organism>
<dbReference type="InterPro" id="IPR002347">
    <property type="entry name" value="SDR_fam"/>
</dbReference>
<evidence type="ECO:0000313" key="7">
    <source>
        <dbReference type="Proteomes" id="UP001162162"/>
    </source>
</evidence>
<evidence type="ECO:0000256" key="5">
    <source>
        <dbReference type="RuleBase" id="RU000363"/>
    </source>
</evidence>
<comment type="caution">
    <text evidence="6">The sequence shown here is derived from an EMBL/GenBank/DDBJ whole genome shotgun (WGS) entry which is preliminary data.</text>
</comment>
<dbReference type="Proteomes" id="UP001162162">
    <property type="component" value="Unassembled WGS sequence"/>
</dbReference>
<dbReference type="EC" id="1.1.1.184" evidence="4"/>
<name>A0AAV8Y5V7_9CUCU</name>
<dbReference type="CDD" id="cd05324">
    <property type="entry name" value="carb_red_PTCR-like_SDR_c"/>
    <property type="match status" value="1"/>
</dbReference>
<protein>
    <recommendedName>
        <fullName evidence="4">carbonyl reductase (NADPH)</fullName>
        <ecNumber evidence="4">1.1.1.184</ecNumber>
    </recommendedName>
</protein>
<keyword evidence="2" id="KW-0521">NADP</keyword>
<sequence length="283" mass="31273">MPVQKVAVVTGANKGIGFAIVKGLCEKFQGVVYLTSRSETKGKAAVQKLEELGFHPSFHQLDVLNQSSVDKFRDHIKTTHGGLDLLINNAGIMYPRDSTEPPLAEQAENTIGVNYYGTIRVCDALFPLLRDNAKVVNVSSSAGHLFRIPSAILRAKFANLNLTIPTLSNLMDKFVKDAKENKTVEEGWGSPPYCCYVVSKVGLSALTFIQQKNFDKETPLRNISINAVHPGLVRTDMNPSGVLTPEQGAKSTLYAVFEPNLKGKYIWFNCEIVDWYGERTPPR</sequence>
<dbReference type="AlphaFoldDB" id="A0AAV8Y5V7"/>
<proteinExistence type="inferred from homology"/>
<dbReference type="InterPro" id="IPR045313">
    <property type="entry name" value="CBR1-like"/>
</dbReference>
<dbReference type="SUPFAM" id="SSF51735">
    <property type="entry name" value="NAD(P)-binding Rossmann-fold domains"/>
    <property type="match status" value="1"/>
</dbReference>
<evidence type="ECO:0000313" key="6">
    <source>
        <dbReference type="EMBL" id="KAJ8946453.1"/>
    </source>
</evidence>
<keyword evidence="3" id="KW-0560">Oxidoreductase</keyword>
<dbReference type="PRINTS" id="PR00080">
    <property type="entry name" value="SDRFAMILY"/>
</dbReference>
<reference evidence="6" key="1">
    <citation type="journal article" date="2023" name="Insect Mol. Biol.">
        <title>Genome sequencing provides insights into the evolution of gene families encoding plant cell wall-degrading enzymes in longhorned beetles.</title>
        <authorList>
            <person name="Shin N.R."/>
            <person name="Okamura Y."/>
            <person name="Kirsch R."/>
            <person name="Pauchet Y."/>
        </authorList>
    </citation>
    <scope>NUCLEOTIDE SEQUENCE</scope>
    <source>
        <strain evidence="6">AMC_N1</strain>
    </source>
</reference>
<dbReference type="PANTHER" id="PTHR43963">
    <property type="entry name" value="CARBONYL REDUCTASE 1-RELATED"/>
    <property type="match status" value="1"/>
</dbReference>
<evidence type="ECO:0000256" key="3">
    <source>
        <dbReference type="ARBA" id="ARBA00023002"/>
    </source>
</evidence>
<evidence type="ECO:0000256" key="1">
    <source>
        <dbReference type="ARBA" id="ARBA00006484"/>
    </source>
</evidence>
<accession>A0AAV8Y5V7</accession>
<dbReference type="PRINTS" id="PR00081">
    <property type="entry name" value="GDHRDH"/>
</dbReference>
<keyword evidence="7" id="KW-1185">Reference proteome</keyword>
<feature type="non-terminal residue" evidence="6">
    <location>
        <position position="283"/>
    </location>
</feature>
<comment type="similarity">
    <text evidence="1 5">Belongs to the short-chain dehydrogenases/reductases (SDR) family.</text>
</comment>